<dbReference type="SUPFAM" id="SSF55729">
    <property type="entry name" value="Acyl-CoA N-acyltransferases (Nat)"/>
    <property type="match status" value="1"/>
</dbReference>
<dbReference type="GO" id="GO:0016747">
    <property type="term" value="F:acyltransferase activity, transferring groups other than amino-acyl groups"/>
    <property type="evidence" value="ECO:0007669"/>
    <property type="project" value="InterPro"/>
</dbReference>
<evidence type="ECO:0000259" key="1">
    <source>
        <dbReference type="PROSITE" id="PS51186"/>
    </source>
</evidence>
<dbReference type="InterPro" id="IPR000182">
    <property type="entry name" value="GNAT_dom"/>
</dbReference>
<keyword evidence="2" id="KW-0808">Transferase</keyword>
<proteinExistence type="predicted"/>
<dbReference type="Proteomes" id="UP000589896">
    <property type="component" value="Unassembled WGS sequence"/>
</dbReference>
<reference evidence="2 3" key="1">
    <citation type="submission" date="2020-07" db="EMBL/GenBank/DDBJ databases">
        <title>isolation of Luteimonas sp. SJ-16.</title>
        <authorList>
            <person name="Huang X.-X."/>
            <person name="Xu L."/>
            <person name="Sun J.-Q."/>
        </authorList>
    </citation>
    <scope>NUCLEOTIDE SEQUENCE [LARGE SCALE GENOMIC DNA]</scope>
    <source>
        <strain evidence="2 3">SJ-16</strain>
    </source>
</reference>
<dbReference type="AlphaFoldDB" id="A0A7Z0QQL1"/>
<keyword evidence="3" id="KW-1185">Reference proteome</keyword>
<dbReference type="PROSITE" id="PS51186">
    <property type="entry name" value="GNAT"/>
    <property type="match status" value="1"/>
</dbReference>
<dbReference type="Pfam" id="PF00583">
    <property type="entry name" value="Acetyltransf_1"/>
    <property type="match status" value="1"/>
</dbReference>
<evidence type="ECO:0000313" key="2">
    <source>
        <dbReference type="EMBL" id="NYZ62994.1"/>
    </source>
</evidence>
<dbReference type="CDD" id="cd04301">
    <property type="entry name" value="NAT_SF"/>
    <property type="match status" value="1"/>
</dbReference>
<accession>A0A7Z0QQL1</accession>
<dbReference type="Gene3D" id="3.40.630.30">
    <property type="match status" value="1"/>
</dbReference>
<dbReference type="EMBL" id="JACCJZ010000017">
    <property type="protein sequence ID" value="NYZ62994.1"/>
    <property type="molecule type" value="Genomic_DNA"/>
</dbReference>
<dbReference type="InterPro" id="IPR016181">
    <property type="entry name" value="Acyl_CoA_acyltransferase"/>
</dbReference>
<feature type="domain" description="N-acetyltransferase" evidence="1">
    <location>
        <begin position="11"/>
        <end position="194"/>
    </location>
</feature>
<sequence>MRDSDLRVHVVSGDALAPHLDDVARLRMQVFREWPYLYDGDIAYERGYLAGYARSPCSVCILVLDGAQVVGASTGLPLADEDAAFQAPFAARGMDISRVFYFAESVVLPAWRGRGLGHAFFDRREAHARALGGYALTAFAAVDRAQDDPRRPGDARDNARFWRGRGYVRQADLTMRLPWNEIGRGDVAHALTFWTRRLEADTAT</sequence>
<organism evidence="2 3">
    <name type="scientific">Luteimonas deserti</name>
    <dbReference type="NCBI Taxonomy" id="2752306"/>
    <lineage>
        <taxon>Bacteria</taxon>
        <taxon>Pseudomonadati</taxon>
        <taxon>Pseudomonadota</taxon>
        <taxon>Gammaproteobacteria</taxon>
        <taxon>Lysobacterales</taxon>
        <taxon>Lysobacteraceae</taxon>
        <taxon>Luteimonas</taxon>
    </lineage>
</organism>
<dbReference type="RefSeq" id="WP_180545224.1">
    <property type="nucleotide sequence ID" value="NZ_JACCJZ010000017.1"/>
</dbReference>
<evidence type="ECO:0000313" key="3">
    <source>
        <dbReference type="Proteomes" id="UP000589896"/>
    </source>
</evidence>
<name>A0A7Z0QQL1_9GAMM</name>
<gene>
    <name evidence="2" type="ORF">H0E82_09490</name>
</gene>
<comment type="caution">
    <text evidence="2">The sequence shown here is derived from an EMBL/GenBank/DDBJ whole genome shotgun (WGS) entry which is preliminary data.</text>
</comment>
<protein>
    <submittedName>
        <fullName evidence="2">GNAT family N-acetyltransferase</fullName>
    </submittedName>
</protein>